<dbReference type="OrthoDB" id="10665980at2759"/>
<feature type="signal peptide" evidence="2">
    <location>
        <begin position="1"/>
        <end position="21"/>
    </location>
</feature>
<evidence type="ECO:0000256" key="1">
    <source>
        <dbReference type="SAM" id="MobiDB-lite"/>
    </source>
</evidence>
<keyword evidence="2" id="KW-0732">Signal</keyword>
<feature type="compositionally biased region" description="Basic and acidic residues" evidence="1">
    <location>
        <begin position="117"/>
        <end position="130"/>
    </location>
</feature>
<keyword evidence="4" id="KW-1185">Reference proteome</keyword>
<protein>
    <submittedName>
        <fullName evidence="3">Hypp3299 protein</fullName>
    </submittedName>
</protein>
<feature type="chain" id="PRO_5035470536" evidence="2">
    <location>
        <begin position="22"/>
        <end position="217"/>
    </location>
</feature>
<name>A0A8K0A139_BRALA</name>
<feature type="compositionally biased region" description="Basic and acidic residues" evidence="1">
    <location>
        <begin position="165"/>
        <end position="192"/>
    </location>
</feature>
<evidence type="ECO:0000256" key="2">
    <source>
        <dbReference type="SAM" id="SignalP"/>
    </source>
</evidence>
<feature type="compositionally biased region" description="Basic and acidic residues" evidence="1">
    <location>
        <begin position="76"/>
        <end position="89"/>
    </location>
</feature>
<organism evidence="3 4">
    <name type="scientific">Branchiostoma lanceolatum</name>
    <name type="common">Common lancelet</name>
    <name type="synonym">Amphioxus lanceolatum</name>
    <dbReference type="NCBI Taxonomy" id="7740"/>
    <lineage>
        <taxon>Eukaryota</taxon>
        <taxon>Metazoa</taxon>
        <taxon>Chordata</taxon>
        <taxon>Cephalochordata</taxon>
        <taxon>Leptocardii</taxon>
        <taxon>Amphioxiformes</taxon>
        <taxon>Branchiostomatidae</taxon>
        <taxon>Branchiostoma</taxon>
    </lineage>
</organism>
<sequence length="217" mass="23415">MTTKFALCVLLVSMAVLSAEAWPRRGGGWRQPQHQPQNPPGSPDGAGYDVDSDPDALPEGEMPRPDGGRRGPPPHVVDRLVNRLQEFFEGRATPEGIERLLQRLSGLRPDSVPGADGRPERPGPGDRPERPGPGGRPERPGPGGRPERPGPGGRPERPGPGGRPDMPEDGGRPERPEVPESRPEVPESRPEVPESGGPPDMPEFPETDFDDAPFFFP</sequence>
<evidence type="ECO:0000313" key="3">
    <source>
        <dbReference type="EMBL" id="CAH1266074.1"/>
    </source>
</evidence>
<gene>
    <name evidence="3" type="primary">Hypp3299</name>
    <name evidence="3" type="ORF">BLAG_LOCUS19805</name>
</gene>
<dbReference type="EMBL" id="OV696690">
    <property type="protein sequence ID" value="CAH1266074.1"/>
    <property type="molecule type" value="Genomic_DNA"/>
</dbReference>
<reference evidence="3" key="1">
    <citation type="submission" date="2022-01" db="EMBL/GenBank/DDBJ databases">
        <authorList>
            <person name="Braso-Vives M."/>
        </authorList>
    </citation>
    <scope>NUCLEOTIDE SEQUENCE</scope>
</reference>
<accession>A0A8K0A139</accession>
<dbReference type="Proteomes" id="UP000838412">
    <property type="component" value="Chromosome 5"/>
</dbReference>
<dbReference type="AlphaFoldDB" id="A0A8K0A139"/>
<proteinExistence type="predicted"/>
<feature type="region of interest" description="Disordered" evidence="1">
    <location>
        <begin position="24"/>
        <end position="217"/>
    </location>
</feature>
<evidence type="ECO:0000313" key="4">
    <source>
        <dbReference type="Proteomes" id="UP000838412"/>
    </source>
</evidence>